<dbReference type="SFLD" id="SFLDS00003">
    <property type="entry name" value="Haloacid_Dehalogenase"/>
    <property type="match status" value="1"/>
</dbReference>
<dbReference type="Pfam" id="PF12689">
    <property type="entry name" value="Acid_PPase"/>
    <property type="match status" value="1"/>
</dbReference>
<dbReference type="SUPFAM" id="SSF56784">
    <property type="entry name" value="HAD-like"/>
    <property type="match status" value="1"/>
</dbReference>
<comment type="caution">
    <text evidence="1">The sequence shown here is derived from an EMBL/GenBank/DDBJ whole genome shotgun (WGS) entry which is preliminary data.</text>
</comment>
<evidence type="ECO:0000313" key="1">
    <source>
        <dbReference type="EMBL" id="GMI47511.1"/>
    </source>
</evidence>
<evidence type="ECO:0008006" key="3">
    <source>
        <dbReference type="Google" id="ProtNLM"/>
    </source>
</evidence>
<reference evidence="2" key="1">
    <citation type="journal article" date="2023" name="Commun. Biol.">
        <title>Genome analysis of Parmales, the sister group of diatoms, reveals the evolutionary specialization of diatoms from phago-mixotrophs to photoautotrophs.</title>
        <authorList>
            <person name="Ban H."/>
            <person name="Sato S."/>
            <person name="Yoshikawa S."/>
            <person name="Yamada K."/>
            <person name="Nakamura Y."/>
            <person name="Ichinomiya M."/>
            <person name="Sato N."/>
            <person name="Blanc-Mathieu R."/>
            <person name="Endo H."/>
            <person name="Kuwata A."/>
            <person name="Ogata H."/>
        </authorList>
    </citation>
    <scope>NUCLEOTIDE SEQUENCE [LARGE SCALE GENOMIC DNA]</scope>
</reference>
<protein>
    <recommendedName>
        <fullName evidence="3">Magnesium-dependent phosphatase-1</fullName>
    </recommendedName>
</protein>
<dbReference type="SFLD" id="SFLDG01129">
    <property type="entry name" value="C1.5:_HAD__Beta-PGM__Phosphata"/>
    <property type="match status" value="1"/>
</dbReference>
<dbReference type="PANTHER" id="PTHR17901:SF14">
    <property type="entry name" value="MAGNESIUM-DEPENDENT PHOSPHATASE 1"/>
    <property type="match status" value="1"/>
</dbReference>
<dbReference type="InterPro" id="IPR010036">
    <property type="entry name" value="MDP_1_eu_arc"/>
</dbReference>
<dbReference type="GO" id="GO:0003993">
    <property type="term" value="F:acid phosphatase activity"/>
    <property type="evidence" value="ECO:0007669"/>
    <property type="project" value="TreeGrafter"/>
</dbReference>
<dbReference type="InterPro" id="IPR010033">
    <property type="entry name" value="HAD_SF_ppase_IIIC"/>
</dbReference>
<dbReference type="AlphaFoldDB" id="A0A9W7GML2"/>
<dbReference type="PANTHER" id="PTHR17901">
    <property type="entry name" value="MAGNESIUM-DEPENDENT PHOSPHATASE 1 MDP1"/>
    <property type="match status" value="1"/>
</dbReference>
<name>A0A9W7GML2_9STRA</name>
<dbReference type="InterPro" id="IPR023214">
    <property type="entry name" value="HAD_sf"/>
</dbReference>
<keyword evidence="2" id="KW-1185">Reference proteome</keyword>
<dbReference type="Proteomes" id="UP001165065">
    <property type="component" value="Unassembled WGS sequence"/>
</dbReference>
<organism evidence="1 2">
    <name type="scientific">Triparma columacea</name>
    <dbReference type="NCBI Taxonomy" id="722753"/>
    <lineage>
        <taxon>Eukaryota</taxon>
        <taxon>Sar</taxon>
        <taxon>Stramenopiles</taxon>
        <taxon>Ochrophyta</taxon>
        <taxon>Bolidophyceae</taxon>
        <taxon>Parmales</taxon>
        <taxon>Triparmaceae</taxon>
        <taxon>Triparma</taxon>
    </lineage>
</organism>
<dbReference type="OrthoDB" id="2865258at2759"/>
<dbReference type="NCBIfam" id="TIGR01681">
    <property type="entry name" value="HAD-SF-IIIC"/>
    <property type="match status" value="1"/>
</dbReference>
<dbReference type="Gene3D" id="3.40.50.1000">
    <property type="entry name" value="HAD superfamily/HAD-like"/>
    <property type="match status" value="1"/>
</dbReference>
<accession>A0A9W7GML2</accession>
<evidence type="ECO:0000313" key="2">
    <source>
        <dbReference type="Proteomes" id="UP001165065"/>
    </source>
</evidence>
<dbReference type="EMBL" id="BRYA01000347">
    <property type="protein sequence ID" value="GMI47511.1"/>
    <property type="molecule type" value="Genomic_DNA"/>
</dbReference>
<sequence length="174" mass="19825">MSSSRPKVVAFDLDGTIWSPDMYMLWGGGAPFTVESDEVLKDCSGQKVKLLGISGGILDELKTEEGWKGVKVAWVSCTDEPTWADECMRKFKTPMGMTLVERIDEQCIYKANKQKHFKDLKERTGVEYEEMIFFDNERGNIASVEKLGVTSVYCPDGMTEEVWRRGLREFEERG</sequence>
<dbReference type="NCBIfam" id="TIGR01685">
    <property type="entry name" value="MDP-1"/>
    <property type="match status" value="1"/>
</dbReference>
<dbReference type="SFLD" id="SFLDG01131">
    <property type="entry name" value="C1.5.2:_MDP_Like"/>
    <property type="match status" value="1"/>
</dbReference>
<dbReference type="InterPro" id="IPR036412">
    <property type="entry name" value="HAD-like_sf"/>
</dbReference>
<gene>
    <name evidence="1" type="ORF">TrCOL_g4778</name>
</gene>
<proteinExistence type="predicted"/>